<dbReference type="HOGENOM" id="CLU_569726_0_0_10"/>
<dbReference type="OrthoDB" id="662887at2"/>
<dbReference type="GeneID" id="95430446"/>
<reference evidence="1" key="1">
    <citation type="submission" date="2010-07" db="EMBL/GenBank/DDBJ databases">
        <authorList>
            <person name="Muzny D."/>
            <person name="Qin X."/>
            <person name="Buhay C."/>
            <person name="Dugan-Rocha S."/>
            <person name="Ding Y."/>
            <person name="Chen G."/>
            <person name="Hawes A."/>
            <person name="Holder M."/>
            <person name="Jhangiani S."/>
            <person name="Johnson A."/>
            <person name="Khan Z."/>
            <person name="Li Z."/>
            <person name="Liu W."/>
            <person name="Liu X."/>
            <person name="Perez L."/>
            <person name="Shen H."/>
            <person name="Wang Q."/>
            <person name="Watt J."/>
            <person name="Xi L."/>
            <person name="Xin Y."/>
            <person name="Zhou J."/>
            <person name="Deng J."/>
            <person name="Jiang H."/>
            <person name="Liu Y."/>
            <person name="Qu J."/>
            <person name="Song X.-Z."/>
            <person name="Zhang L."/>
            <person name="Villasana D."/>
            <person name="Johnson A."/>
            <person name="Liu J."/>
            <person name="Liyanage D."/>
            <person name="Lorensuhewa L."/>
            <person name="Robinson T."/>
            <person name="Song A."/>
            <person name="Song B.-B."/>
            <person name="Dinh H."/>
            <person name="Thornton R."/>
            <person name="Coyle M."/>
            <person name="Francisco L."/>
            <person name="Jackson L."/>
            <person name="Javaid M."/>
            <person name="Korchina V."/>
            <person name="Kovar C."/>
            <person name="Mata R."/>
            <person name="Mathew T."/>
            <person name="Ngo R."/>
            <person name="Nguyen L."/>
            <person name="Nguyen N."/>
            <person name="Okwuonu G."/>
            <person name="Ongeri F."/>
            <person name="Pham C."/>
            <person name="Simmons D."/>
            <person name="Wilczek-Boney K."/>
            <person name="Hale W."/>
            <person name="Jakkamsetti A."/>
            <person name="Pham P."/>
            <person name="Ruth R."/>
            <person name="San Lucas F."/>
            <person name="Warren J."/>
            <person name="Zhang J."/>
            <person name="Zhao Z."/>
            <person name="Zhou C."/>
            <person name="Zhu D."/>
            <person name="Lee S."/>
            <person name="Bess C."/>
            <person name="Blankenburg K."/>
            <person name="Forbes L."/>
            <person name="Fu Q."/>
            <person name="Gubbala S."/>
            <person name="Hirani K."/>
            <person name="Jayaseelan J.C."/>
            <person name="Lara F."/>
            <person name="Munidasa M."/>
            <person name="Palculict T."/>
            <person name="Patil S."/>
            <person name="Pu L.-L."/>
            <person name="Saada N."/>
            <person name="Tang L."/>
            <person name="Weissenberger G."/>
            <person name="Zhu Y."/>
            <person name="Hemphill L."/>
            <person name="Shang Y."/>
            <person name="Youmans B."/>
            <person name="Ayvaz T."/>
            <person name="Ross M."/>
            <person name="Santibanez J."/>
            <person name="Aqrawi P."/>
            <person name="Gross S."/>
            <person name="Joshi V."/>
            <person name="Fowler G."/>
            <person name="Nazareth L."/>
            <person name="Reid J."/>
            <person name="Worley K."/>
            <person name="Petrosino J."/>
            <person name="Highlander S."/>
            <person name="Gibbs R."/>
        </authorList>
    </citation>
    <scope>NUCLEOTIDE SEQUENCE [LARGE SCALE GENOMIC DNA]</scope>
    <source>
        <strain evidence="1">ATCC 33861</strain>
    </source>
</reference>
<evidence type="ECO:0008006" key="3">
    <source>
        <dbReference type="Google" id="ProtNLM"/>
    </source>
</evidence>
<keyword evidence="2" id="KW-1185">Reference proteome</keyword>
<gene>
    <name evidence="1" type="ORF">HMPREF0766_10078</name>
</gene>
<dbReference type="STRING" id="525373.HMPREF0766_10078"/>
<dbReference type="AlphaFoldDB" id="D7VGF9"/>
<dbReference type="Proteomes" id="UP000006258">
    <property type="component" value="Unassembled WGS sequence"/>
</dbReference>
<dbReference type="EMBL" id="ACHA02000001">
    <property type="protein sequence ID" value="EFK60134.1"/>
    <property type="molecule type" value="Genomic_DNA"/>
</dbReference>
<dbReference type="eggNOG" id="ENOG5032Z8J">
    <property type="taxonomic scope" value="Bacteria"/>
</dbReference>
<dbReference type="RefSeq" id="WP_003002013.1">
    <property type="nucleotide sequence ID" value="NZ_GL379778.1"/>
</dbReference>
<name>D7VGF9_SPHSI</name>
<organism evidence="1 2">
    <name type="scientific">Sphingobacterium spiritivorum ATCC 33861</name>
    <dbReference type="NCBI Taxonomy" id="525373"/>
    <lineage>
        <taxon>Bacteria</taxon>
        <taxon>Pseudomonadati</taxon>
        <taxon>Bacteroidota</taxon>
        <taxon>Sphingobacteriia</taxon>
        <taxon>Sphingobacteriales</taxon>
        <taxon>Sphingobacteriaceae</taxon>
        <taxon>Sphingobacterium</taxon>
    </lineage>
</organism>
<accession>D7VGF9</accession>
<sequence length="479" mass="56116">MKKTSSTRNTENFKDFDKQLEFIEKINSFDEFQIFLSEYLDHHVFLSKRGKKFYIDTDFHMEMDEANEISKFVFPVDDVMYETKDLHCISRRSDFKKNEGSKHSATFEVNSLQSQCFHSKSLFTTFFPVELKEIKSFHGEFETIVHKRNRTTYGYDCLLVNINGVEYHITQLKTVDNGFYVFECLQKETFENYRKVCFSIQQAIGFINGLMVGDEEYIFDSAGNLYFSNEIRQKIRSMYNPIITNPYSYLDIDREIAKDYIDKLTSISFENLSNLVSRIHTDEDFSTAILVILDASYTRSLLLVPSSFAVIIELLSKNIDTDSTEVEIPIENKALKNKIISELHTVIDNNSSTLSEAHIIKLKRRLNDINKPVSKRHLTNNEKLTRPFERLGIKLSLRDIEIIEHRNDLLHGNILMKKDNKQSDDSINLYMSYVSARLFTLISKLLLKSIGYNGYVYNQAKYLEKYMNINTDEEYFEKI</sequence>
<evidence type="ECO:0000313" key="1">
    <source>
        <dbReference type="EMBL" id="EFK60134.1"/>
    </source>
</evidence>
<proteinExistence type="predicted"/>
<comment type="caution">
    <text evidence="1">The sequence shown here is derived from an EMBL/GenBank/DDBJ whole genome shotgun (WGS) entry which is preliminary data.</text>
</comment>
<evidence type="ECO:0000313" key="2">
    <source>
        <dbReference type="Proteomes" id="UP000006258"/>
    </source>
</evidence>
<protein>
    <recommendedName>
        <fullName evidence="3">ApeA N-terminal domain-containing protein</fullName>
    </recommendedName>
</protein>